<reference evidence="5" key="1">
    <citation type="submission" date="2023-05" db="EMBL/GenBank/DDBJ databases">
        <authorList>
            <person name="Stuckert A."/>
        </authorList>
    </citation>
    <scope>NUCLEOTIDE SEQUENCE</scope>
</reference>
<comment type="caution">
    <text evidence="5">The sequence shown here is derived from an EMBL/GenBank/DDBJ whole genome shotgun (WGS) entry which is preliminary data.</text>
</comment>
<organism evidence="5 6">
    <name type="scientific">Staurois parvus</name>
    <dbReference type="NCBI Taxonomy" id="386267"/>
    <lineage>
        <taxon>Eukaryota</taxon>
        <taxon>Metazoa</taxon>
        <taxon>Chordata</taxon>
        <taxon>Craniata</taxon>
        <taxon>Vertebrata</taxon>
        <taxon>Euteleostomi</taxon>
        <taxon>Amphibia</taxon>
        <taxon>Batrachia</taxon>
        <taxon>Anura</taxon>
        <taxon>Neobatrachia</taxon>
        <taxon>Ranoidea</taxon>
        <taxon>Ranidae</taxon>
        <taxon>Staurois</taxon>
    </lineage>
</organism>
<accession>A0ABN9FXY1</accession>
<protein>
    <recommendedName>
        <fullName evidence="3">Sulfotransferase</fullName>
        <ecNumber evidence="3">2.8.2.-</ecNumber>
    </recommendedName>
</protein>
<evidence type="ECO:0000313" key="6">
    <source>
        <dbReference type="Proteomes" id="UP001162483"/>
    </source>
</evidence>
<dbReference type="Pfam" id="PF00685">
    <property type="entry name" value="Sulfotransfer_1"/>
    <property type="match status" value="1"/>
</dbReference>
<sequence>MALTKQYMEYEGMRVPGGVHTHESLTWAWKEFETRDDDVFNVTYPKSGTTWLQEILTLIYSNGDPTSVKTEFSWNRVPWIEQHSGRKQIENRPSPRLITTHLPKYLFPQSFYKTKAKVIYTVRNPKDVCVSLYHFSLIAQFMENRKDFQDFISLFLSNDVMFGRWFEHVKGWLTMKDNPNFLLLSYDNMIKDPRSSVVNICKFLGKDLDAAAIDSVVEHSSFKSMKENNMSNYSAVPNEFFDKEKGSFYRKGKDTSLFSGASEML</sequence>
<dbReference type="EC" id="2.8.2.-" evidence="3"/>
<name>A0ABN9FXY1_9NEOB</name>
<dbReference type="InterPro" id="IPR027417">
    <property type="entry name" value="P-loop_NTPase"/>
</dbReference>
<dbReference type="Proteomes" id="UP001162483">
    <property type="component" value="Unassembled WGS sequence"/>
</dbReference>
<evidence type="ECO:0000259" key="4">
    <source>
        <dbReference type="Pfam" id="PF00685"/>
    </source>
</evidence>
<keyword evidence="2 3" id="KW-0808">Transferase</keyword>
<gene>
    <name evidence="5" type="ORF">SPARVUS_LOCUS12832729</name>
</gene>
<dbReference type="Gene3D" id="3.40.50.300">
    <property type="entry name" value="P-loop containing nucleotide triphosphate hydrolases"/>
    <property type="match status" value="1"/>
</dbReference>
<dbReference type="SUPFAM" id="SSF52540">
    <property type="entry name" value="P-loop containing nucleoside triphosphate hydrolases"/>
    <property type="match status" value="1"/>
</dbReference>
<dbReference type="EMBL" id="CATNWA010017477">
    <property type="protein sequence ID" value="CAI9600802.1"/>
    <property type="molecule type" value="Genomic_DNA"/>
</dbReference>
<evidence type="ECO:0000256" key="1">
    <source>
        <dbReference type="ARBA" id="ARBA00005771"/>
    </source>
</evidence>
<comment type="similarity">
    <text evidence="1 3">Belongs to the sulfotransferase 1 family.</text>
</comment>
<evidence type="ECO:0000256" key="3">
    <source>
        <dbReference type="RuleBase" id="RU361155"/>
    </source>
</evidence>
<keyword evidence="6" id="KW-1185">Reference proteome</keyword>
<feature type="domain" description="Sulfotransferase" evidence="4">
    <location>
        <begin position="36"/>
        <end position="254"/>
    </location>
</feature>
<evidence type="ECO:0000313" key="5">
    <source>
        <dbReference type="EMBL" id="CAI9600802.1"/>
    </source>
</evidence>
<proteinExistence type="inferred from homology"/>
<dbReference type="PANTHER" id="PTHR11783">
    <property type="entry name" value="SULFOTRANSFERASE SULT"/>
    <property type="match status" value="1"/>
</dbReference>
<evidence type="ECO:0000256" key="2">
    <source>
        <dbReference type="ARBA" id="ARBA00022679"/>
    </source>
</evidence>
<dbReference type="InterPro" id="IPR000863">
    <property type="entry name" value="Sulfotransferase_dom"/>
</dbReference>